<name>A0AAW0NS89_9GOBI</name>
<gene>
    <name evidence="1" type="ORF">WMY93_015799</name>
</gene>
<dbReference type="Proteomes" id="UP001460270">
    <property type="component" value="Unassembled WGS sequence"/>
</dbReference>
<proteinExistence type="predicted"/>
<sequence length="111" mass="11971">MDRTSREANWTSAQQHLWLELVNASSGYPTTGSFGSSSSSGSPVPVVEELEGAVGRPELAASVQAYRDFTTAAQVLILVGSLLGLERLDRFFRGVFDGRFDGEQEGEVGME</sequence>
<keyword evidence="2" id="KW-1185">Reference proteome</keyword>
<reference evidence="2" key="1">
    <citation type="submission" date="2024-04" db="EMBL/GenBank/DDBJ databases">
        <title>Salinicola lusitanus LLJ914,a marine bacterium isolated from the Okinawa Trough.</title>
        <authorList>
            <person name="Li J."/>
        </authorList>
    </citation>
    <scope>NUCLEOTIDE SEQUENCE [LARGE SCALE GENOMIC DNA]</scope>
</reference>
<comment type="caution">
    <text evidence="1">The sequence shown here is derived from an EMBL/GenBank/DDBJ whole genome shotgun (WGS) entry which is preliminary data.</text>
</comment>
<protein>
    <submittedName>
        <fullName evidence="1">Uncharacterized protein</fullName>
    </submittedName>
</protein>
<dbReference type="EMBL" id="JBBPFD010000011">
    <property type="protein sequence ID" value="KAK7907187.1"/>
    <property type="molecule type" value="Genomic_DNA"/>
</dbReference>
<dbReference type="AlphaFoldDB" id="A0AAW0NS89"/>
<accession>A0AAW0NS89</accession>
<evidence type="ECO:0000313" key="1">
    <source>
        <dbReference type="EMBL" id="KAK7907187.1"/>
    </source>
</evidence>
<organism evidence="1 2">
    <name type="scientific">Mugilogobius chulae</name>
    <name type="common">yellowstripe goby</name>
    <dbReference type="NCBI Taxonomy" id="88201"/>
    <lineage>
        <taxon>Eukaryota</taxon>
        <taxon>Metazoa</taxon>
        <taxon>Chordata</taxon>
        <taxon>Craniata</taxon>
        <taxon>Vertebrata</taxon>
        <taxon>Euteleostomi</taxon>
        <taxon>Actinopterygii</taxon>
        <taxon>Neopterygii</taxon>
        <taxon>Teleostei</taxon>
        <taxon>Neoteleostei</taxon>
        <taxon>Acanthomorphata</taxon>
        <taxon>Gobiaria</taxon>
        <taxon>Gobiiformes</taxon>
        <taxon>Gobioidei</taxon>
        <taxon>Gobiidae</taxon>
        <taxon>Gobionellinae</taxon>
        <taxon>Mugilogobius</taxon>
    </lineage>
</organism>
<evidence type="ECO:0000313" key="2">
    <source>
        <dbReference type="Proteomes" id="UP001460270"/>
    </source>
</evidence>